<protein>
    <submittedName>
        <fullName evidence="1">Uncharacterized protein</fullName>
    </submittedName>
</protein>
<evidence type="ECO:0000313" key="1">
    <source>
        <dbReference type="EMBL" id="APZ82682.1"/>
    </source>
</evidence>
<dbReference type="EMBL" id="KY368640">
    <property type="protein sequence ID" value="APZ82682.1"/>
    <property type="molecule type" value="Genomic_DNA"/>
</dbReference>
<reference evidence="1" key="1">
    <citation type="journal article" date="2017" name="Viruses">
        <title>Characterization of Bacillus subtilis Viruses vB_BsuM-Goe2 and vB_BsuM-Goe3.</title>
        <authorList>
            <person name="Willms I.M."/>
            <person name="Hoppert M."/>
            <person name="Hertel R."/>
        </authorList>
    </citation>
    <scope>NUCLEOTIDE SEQUENCE [LARGE SCALE GENOMIC DNA]</scope>
</reference>
<name>A0A217ERE7_BPGO3</name>
<proteinExistence type="predicted"/>
<organism evidence="1 2">
    <name type="scientific">Bacillus phage vB_BsuM-Goe3</name>
    <dbReference type="NCBI Taxonomy" id="1933063"/>
    <lineage>
        <taxon>Viruses</taxon>
        <taxon>Duplodnaviria</taxon>
        <taxon>Heunggongvirae</taxon>
        <taxon>Uroviricota</taxon>
        <taxon>Caudoviricetes</taxon>
        <taxon>Herelleviridae</taxon>
        <taxon>Bastillevirinae</taxon>
        <taxon>Grisebachstrassevirus</taxon>
        <taxon>Grisebachstrassevirus goe3</taxon>
    </lineage>
</organism>
<sequence>MEEYLISDVVGRAIDKGVITEGEVFFMYSISRKADLGSITSEERIKRKEILKRYNNFVYA</sequence>
<evidence type="ECO:0000313" key="2">
    <source>
        <dbReference type="Proteomes" id="UP000221795"/>
    </source>
</evidence>
<keyword evidence="2" id="KW-1185">Reference proteome</keyword>
<organismHost>
    <name type="scientific">Bacillus subtilis</name>
    <dbReference type="NCBI Taxonomy" id="1423"/>
</organismHost>
<accession>A0A217ERE7</accession>
<gene>
    <name evidence="1" type="ORF">Goe3_c22100</name>
</gene>
<dbReference type="Proteomes" id="UP000221795">
    <property type="component" value="Segment"/>
</dbReference>